<evidence type="ECO:0000256" key="5">
    <source>
        <dbReference type="ARBA" id="ARBA00023242"/>
    </source>
</evidence>
<name>A0A1W5DCC3_9LECA</name>
<evidence type="ECO:0000259" key="9">
    <source>
        <dbReference type="PROSITE" id="PS50238"/>
    </source>
</evidence>
<feature type="compositionally biased region" description="Basic and acidic residues" evidence="7">
    <location>
        <begin position="648"/>
        <end position="661"/>
    </location>
</feature>
<evidence type="ECO:0000256" key="4">
    <source>
        <dbReference type="ARBA" id="ARBA00022833"/>
    </source>
</evidence>
<keyword evidence="3" id="KW-0677">Repeat</keyword>
<protein>
    <submittedName>
        <fullName evidence="10">Rho gtpase activator</fullName>
    </submittedName>
</protein>
<feature type="region of interest" description="Disordered" evidence="7">
    <location>
        <begin position="586"/>
        <end position="668"/>
    </location>
</feature>
<dbReference type="AlphaFoldDB" id="A0A1W5DCC3"/>
<sequence>MSPQSEGRPSTDARPADRTADSGYASQWPPQHHPQENNSSTYLPARGNGYDTSDIPQQKFMGAAAENEQMSNGGLPASPVDGRNGREREQTKNLSIRERSRGNGSAGRKNSTGTLRRCRKCDEPLTGQFVRALTGTFHLECFKCQDCGQVVASKFFPVDDEGGIGQYPLCETDYFRRLDLLCFECGGALRGSYITALERKYHIEHFTCSVCPTIFGAQDSYYEHEGKVYCHYHYSTQFAQRCNGCQTAILKQFVEIFRNGQNQHWHPECYMIHKFWNVRLASSNSDVAERSPPDEDATEEKRIVVREEEEQMEEKVYRIWSVLSTFEESSAACISDMLLHVSNGAYVDGVMVAKKFIWHVDVLFSATDKLDYLMTSEGMKVLAYGREAKLLCKKIVAFFSLLTKTQETGVRKLGVTQELLSLVTGLAHYLKLLIRISLQGALRLERERRNTDGLHRFLDELGDLESIKEAEKSLESTTGVSGLADQRSDLCDACKEPIDDECARLGERRWHRKHLNCENCRINLGEDLGDAMWSPKDQRTLCRRCVEENYQSPDAIDGFEHTTRLQQYVYLLRVALARLLSVLRSGGTLPHTSDDPNLKSYDSNGGHRLSPSGQLDPPLLRSNTRSKSHGDTTVDEKNGSSYEQTVGEMKRLRSTRMDKHLSTTIKKARTSRIIDGPEGRSIRPGSAGADGSDMRTHGFHIIEDRDANGEARTDLTFGNHDALTLDDIPRIVAAEQAKEQRPNAYKHAKNQLIGSGGRQPKLYSGHQRDVSGGHELDRNAAGDTLPQRPKRYFSELSALEYFIVRHVAVLSMEPLLDGHYNLEDLLGLIESRKPTNFWGKFGKAFKNDRARTGKKKGVFGVSLDMLVERDGVESTYGVGPGALRVPGLLDDSISAMRRMDMSVEGVFRKNGNIRGLKDLQDRIDAKAEDVDLTKENPVQVAALLKRFLRQLPDPLLTFKLHRLFITSQKITDEQKRRRVLHLTCCLLPKTHRDSLEILFSFLNWASSFSQVDEETGSKMDTHNLATVITPNILYPNSKTIGMDESFLAIEAVHSLIDYNDQMCEVPEDLQSILNDSSLFNNSSDITTKEILKRYGDIGKPTGAQHTTVITNPSQSTPPRSKEGGNGSTRTGAPVVTQVDNDPYQANARQKESSVRHVQASGAAAPIYPPSAGQHSSPSPYTTATTGAQDTPPQAAFEFATANLPSPYHHRTVSADTQGSNGAPRQHAYRRSDWGKQGPSPGPMGVTGAG</sequence>
<dbReference type="SMART" id="SM00324">
    <property type="entry name" value="RhoGAP"/>
    <property type="match status" value="1"/>
</dbReference>
<proteinExistence type="predicted"/>
<evidence type="ECO:0000256" key="3">
    <source>
        <dbReference type="ARBA" id="ARBA00022737"/>
    </source>
</evidence>
<feature type="region of interest" description="Disordered" evidence="7">
    <location>
        <begin position="1164"/>
        <end position="1249"/>
    </location>
</feature>
<dbReference type="FunFam" id="1.10.555.10:FF:000033">
    <property type="entry name" value="Rho GTPase activator (Lrg11)"/>
    <property type="match status" value="1"/>
</dbReference>
<organism evidence="10 11">
    <name type="scientific">Lasallia pustulata</name>
    <dbReference type="NCBI Taxonomy" id="136370"/>
    <lineage>
        <taxon>Eukaryota</taxon>
        <taxon>Fungi</taxon>
        <taxon>Dikarya</taxon>
        <taxon>Ascomycota</taxon>
        <taxon>Pezizomycotina</taxon>
        <taxon>Lecanoromycetes</taxon>
        <taxon>OSLEUM clade</taxon>
        <taxon>Umbilicariomycetidae</taxon>
        <taxon>Umbilicariales</taxon>
        <taxon>Umbilicariaceae</taxon>
        <taxon>Lasallia</taxon>
    </lineage>
</organism>
<feature type="compositionally biased region" description="Basic and acidic residues" evidence="7">
    <location>
        <begin position="628"/>
        <end position="638"/>
    </location>
</feature>
<dbReference type="GO" id="GO:0030036">
    <property type="term" value="P:actin cytoskeleton organization"/>
    <property type="evidence" value="ECO:0007669"/>
    <property type="project" value="TreeGrafter"/>
</dbReference>
<dbReference type="CDD" id="cd09391">
    <property type="entry name" value="LIM1_Lrg1p_like"/>
    <property type="match status" value="1"/>
</dbReference>
<keyword evidence="5" id="KW-0539">Nucleus</keyword>
<evidence type="ECO:0000256" key="1">
    <source>
        <dbReference type="ARBA" id="ARBA00004123"/>
    </source>
</evidence>
<dbReference type="PROSITE" id="PS50238">
    <property type="entry name" value="RHOGAP"/>
    <property type="match status" value="1"/>
</dbReference>
<reference evidence="11" key="1">
    <citation type="submission" date="2017-03" db="EMBL/GenBank/DDBJ databases">
        <authorList>
            <person name="Sharma R."/>
            <person name="Thines M."/>
        </authorList>
    </citation>
    <scope>NUCLEOTIDE SEQUENCE [LARGE SCALE GENOMIC DNA]</scope>
</reference>
<dbReference type="CDD" id="cd09392">
    <property type="entry name" value="LIM2_Lrg1p_like"/>
    <property type="match status" value="1"/>
</dbReference>
<evidence type="ECO:0000256" key="2">
    <source>
        <dbReference type="ARBA" id="ARBA00022723"/>
    </source>
</evidence>
<dbReference type="SUPFAM" id="SSF48350">
    <property type="entry name" value="GTPase activation domain, GAP"/>
    <property type="match status" value="1"/>
</dbReference>
<evidence type="ECO:0000256" key="6">
    <source>
        <dbReference type="PROSITE-ProRule" id="PRU00125"/>
    </source>
</evidence>
<dbReference type="InterPro" id="IPR001781">
    <property type="entry name" value="Znf_LIM"/>
</dbReference>
<feature type="region of interest" description="Disordered" evidence="7">
    <location>
        <begin position="1"/>
        <end position="113"/>
    </location>
</feature>
<dbReference type="InterPro" id="IPR000198">
    <property type="entry name" value="RhoGAP_dom"/>
</dbReference>
<dbReference type="PROSITE" id="PS50023">
    <property type="entry name" value="LIM_DOMAIN_2"/>
    <property type="match status" value="3"/>
</dbReference>
<dbReference type="PANTHER" id="PTHR24215:SF10">
    <property type="entry name" value="RHO-GTPASE-ACTIVATING PROTEIN LRG1"/>
    <property type="match status" value="1"/>
</dbReference>
<dbReference type="Pfam" id="PF00620">
    <property type="entry name" value="RhoGAP"/>
    <property type="match status" value="1"/>
</dbReference>
<feature type="compositionally biased region" description="Basic and acidic residues" evidence="7">
    <location>
        <begin position="9"/>
        <end position="20"/>
    </location>
</feature>
<evidence type="ECO:0000313" key="10">
    <source>
        <dbReference type="EMBL" id="SLM40640.1"/>
    </source>
</evidence>
<dbReference type="GO" id="GO:0005737">
    <property type="term" value="C:cytoplasm"/>
    <property type="evidence" value="ECO:0007669"/>
    <property type="project" value="TreeGrafter"/>
</dbReference>
<feature type="domain" description="LIM zinc-binding" evidence="8">
    <location>
        <begin position="116"/>
        <end position="177"/>
    </location>
</feature>
<feature type="compositionally biased region" description="Polar residues" evidence="7">
    <location>
        <begin position="1103"/>
        <end position="1118"/>
    </location>
</feature>
<dbReference type="GO" id="GO:0007165">
    <property type="term" value="P:signal transduction"/>
    <property type="evidence" value="ECO:0007669"/>
    <property type="project" value="InterPro"/>
</dbReference>
<dbReference type="GO" id="GO:0005634">
    <property type="term" value="C:nucleus"/>
    <property type="evidence" value="ECO:0007669"/>
    <property type="project" value="UniProtKB-SubCell"/>
</dbReference>
<dbReference type="Proteomes" id="UP000192927">
    <property type="component" value="Unassembled WGS sequence"/>
</dbReference>
<dbReference type="SUPFAM" id="SSF57716">
    <property type="entry name" value="Glucocorticoid receptor-like (DNA-binding domain)"/>
    <property type="match status" value="3"/>
</dbReference>
<feature type="domain" description="Rho-GAP" evidence="9">
    <location>
        <begin position="861"/>
        <end position="1063"/>
    </location>
</feature>
<feature type="region of interest" description="Disordered" evidence="7">
    <location>
        <begin position="1096"/>
        <end position="1137"/>
    </location>
</feature>
<keyword evidence="6" id="KW-0440">LIM domain</keyword>
<dbReference type="EMBL" id="FWEW01003741">
    <property type="protein sequence ID" value="SLM40640.1"/>
    <property type="molecule type" value="Genomic_DNA"/>
</dbReference>
<dbReference type="GO" id="GO:0030695">
    <property type="term" value="F:GTPase regulator activity"/>
    <property type="evidence" value="ECO:0007669"/>
    <property type="project" value="UniProtKB-ARBA"/>
</dbReference>
<feature type="domain" description="LIM zinc-binding" evidence="8">
    <location>
        <begin position="180"/>
        <end position="240"/>
    </location>
</feature>
<dbReference type="FunFam" id="2.10.110.10:FF:000112">
    <property type="entry name" value="Rho GTPase activator (Lrg11)"/>
    <property type="match status" value="1"/>
</dbReference>
<evidence type="ECO:0000256" key="7">
    <source>
        <dbReference type="SAM" id="MobiDB-lite"/>
    </source>
</evidence>
<dbReference type="GO" id="GO:0046872">
    <property type="term" value="F:metal ion binding"/>
    <property type="evidence" value="ECO:0007669"/>
    <property type="project" value="UniProtKB-KW"/>
</dbReference>
<comment type="subcellular location">
    <subcellularLocation>
        <location evidence="1">Nucleus</location>
    </subcellularLocation>
</comment>
<feature type="compositionally biased region" description="Basic and acidic residues" evidence="7">
    <location>
        <begin position="83"/>
        <end position="101"/>
    </location>
</feature>
<dbReference type="InterPro" id="IPR008936">
    <property type="entry name" value="Rho_GTPase_activation_prot"/>
</dbReference>
<dbReference type="SMART" id="SM00132">
    <property type="entry name" value="LIM"/>
    <property type="match status" value="3"/>
</dbReference>
<dbReference type="Gene3D" id="2.10.110.10">
    <property type="entry name" value="Cysteine Rich Protein"/>
    <property type="match status" value="4"/>
</dbReference>
<keyword evidence="11" id="KW-1185">Reference proteome</keyword>
<feature type="compositionally biased region" description="Polar residues" evidence="7">
    <location>
        <begin position="1172"/>
        <end position="1191"/>
    </location>
</feature>
<feature type="domain" description="LIM zinc-binding" evidence="8">
    <location>
        <begin position="489"/>
        <end position="552"/>
    </location>
</feature>
<dbReference type="Gene3D" id="1.10.555.10">
    <property type="entry name" value="Rho GTPase activation protein"/>
    <property type="match status" value="1"/>
</dbReference>
<keyword evidence="4 6" id="KW-0862">Zinc</keyword>
<feature type="compositionally biased region" description="Polar residues" evidence="7">
    <location>
        <begin position="1213"/>
        <end position="1222"/>
    </location>
</feature>
<dbReference type="PANTHER" id="PTHR24215">
    <property type="entry name" value="RHO-GTPASE-ACTIVATING PROTEIN LRG1"/>
    <property type="match status" value="1"/>
</dbReference>
<dbReference type="CDD" id="cd04397">
    <property type="entry name" value="RhoGAP_fLRG1"/>
    <property type="match status" value="1"/>
</dbReference>
<accession>A0A1W5DCC3</accession>
<dbReference type="Pfam" id="PF00412">
    <property type="entry name" value="LIM"/>
    <property type="match status" value="3"/>
</dbReference>
<evidence type="ECO:0000259" key="8">
    <source>
        <dbReference type="PROSITE" id="PS50023"/>
    </source>
</evidence>
<dbReference type="FunFam" id="2.10.110.10:FF:000058">
    <property type="entry name" value="Rho GTPase activator Lrg11"/>
    <property type="match status" value="1"/>
</dbReference>
<evidence type="ECO:0000313" key="11">
    <source>
        <dbReference type="Proteomes" id="UP000192927"/>
    </source>
</evidence>
<dbReference type="PROSITE" id="PS00478">
    <property type="entry name" value="LIM_DOMAIN_1"/>
    <property type="match status" value="3"/>
</dbReference>
<feature type="compositionally biased region" description="Basic and acidic residues" evidence="7">
    <location>
        <begin position="766"/>
        <end position="780"/>
    </location>
</feature>
<feature type="region of interest" description="Disordered" evidence="7">
    <location>
        <begin position="753"/>
        <end position="785"/>
    </location>
</feature>
<keyword evidence="2 6" id="KW-0479">Metal-binding</keyword>